<dbReference type="RefSeq" id="WP_216128750.1">
    <property type="nucleotide sequence ID" value="NZ_CP064782.1"/>
</dbReference>
<dbReference type="InterPro" id="IPR019772">
    <property type="entry name" value="Ferrochelatase_AS"/>
</dbReference>
<dbReference type="HAMAP" id="MF_00323">
    <property type="entry name" value="Ferrochelatase"/>
    <property type="match status" value="1"/>
</dbReference>
<comment type="pathway">
    <text evidence="9 10">Porphyrin-containing compound metabolism; protoheme biosynthesis; protoheme from protoporphyrin-IX: step 1/1.</text>
</comment>
<organism evidence="11 12">
    <name type="scientific">Azospira inquinata</name>
    <dbReference type="NCBI Taxonomy" id="2785627"/>
    <lineage>
        <taxon>Bacteria</taxon>
        <taxon>Pseudomonadati</taxon>
        <taxon>Pseudomonadota</taxon>
        <taxon>Betaproteobacteria</taxon>
        <taxon>Rhodocyclales</taxon>
        <taxon>Rhodocyclaceae</taxon>
        <taxon>Azospira</taxon>
    </lineage>
</organism>
<dbReference type="EC" id="4.98.1.1" evidence="9 10"/>
<keyword evidence="5 9" id="KW-0350">Heme biosynthesis</keyword>
<dbReference type="FunFam" id="3.40.50.1400:FF:000002">
    <property type="entry name" value="Ferrochelatase"/>
    <property type="match status" value="1"/>
</dbReference>
<evidence type="ECO:0000256" key="8">
    <source>
        <dbReference type="ARBA" id="ARBA00024536"/>
    </source>
</evidence>
<dbReference type="CDD" id="cd03411">
    <property type="entry name" value="Ferrochelatase_N"/>
    <property type="match status" value="1"/>
</dbReference>
<keyword evidence="2 9" id="KW-0963">Cytoplasm</keyword>
<proteinExistence type="inferred from homology"/>
<dbReference type="Pfam" id="PF00762">
    <property type="entry name" value="Ferrochelatase"/>
    <property type="match status" value="1"/>
</dbReference>
<dbReference type="InterPro" id="IPR001015">
    <property type="entry name" value="Ferrochelatase"/>
</dbReference>
<comment type="function">
    <text evidence="9 10">Catalyzes the ferrous insertion into protoporphyrin IX.</text>
</comment>
<evidence type="ECO:0000256" key="5">
    <source>
        <dbReference type="ARBA" id="ARBA00023133"/>
    </source>
</evidence>
<protein>
    <recommendedName>
        <fullName evidence="9 10">Ferrochelatase</fullName>
        <ecNumber evidence="9 10">4.98.1.1</ecNumber>
    </recommendedName>
    <alternativeName>
        <fullName evidence="9">Heme synthase</fullName>
    </alternativeName>
    <alternativeName>
        <fullName evidence="9">Protoheme ferro-lyase</fullName>
    </alternativeName>
</protein>
<evidence type="ECO:0000256" key="1">
    <source>
        <dbReference type="ARBA" id="ARBA00007718"/>
    </source>
</evidence>
<keyword evidence="7 9" id="KW-0627">Porphyrin biosynthesis</keyword>
<evidence type="ECO:0000256" key="4">
    <source>
        <dbReference type="ARBA" id="ARBA00023004"/>
    </source>
</evidence>
<reference evidence="11" key="1">
    <citation type="submission" date="2020-11" db="EMBL/GenBank/DDBJ databases">
        <title>Azospira inquinata sp. nov.</title>
        <authorList>
            <person name="Moe W.M."/>
            <person name="Mikes M.C."/>
        </authorList>
    </citation>
    <scope>NUCLEOTIDE SEQUENCE</scope>
    <source>
        <strain evidence="11">Azo-3</strain>
    </source>
</reference>
<comment type="subcellular location">
    <subcellularLocation>
        <location evidence="9 10">Cytoplasm</location>
    </subcellularLocation>
</comment>
<evidence type="ECO:0000256" key="10">
    <source>
        <dbReference type="RuleBase" id="RU000607"/>
    </source>
</evidence>
<dbReference type="PANTHER" id="PTHR11108">
    <property type="entry name" value="FERROCHELATASE"/>
    <property type="match status" value="1"/>
</dbReference>
<evidence type="ECO:0000256" key="2">
    <source>
        <dbReference type="ARBA" id="ARBA00022490"/>
    </source>
</evidence>
<dbReference type="NCBIfam" id="TIGR00109">
    <property type="entry name" value="hemH"/>
    <property type="match status" value="1"/>
</dbReference>
<accession>A0A975XU96</accession>
<dbReference type="Proteomes" id="UP000683428">
    <property type="component" value="Chromosome"/>
</dbReference>
<dbReference type="GO" id="GO:0006783">
    <property type="term" value="P:heme biosynthetic process"/>
    <property type="evidence" value="ECO:0007669"/>
    <property type="project" value="UniProtKB-UniRule"/>
</dbReference>
<dbReference type="PROSITE" id="PS00534">
    <property type="entry name" value="FERROCHELATASE"/>
    <property type="match status" value="1"/>
</dbReference>
<evidence type="ECO:0000256" key="9">
    <source>
        <dbReference type="HAMAP-Rule" id="MF_00323"/>
    </source>
</evidence>
<feature type="binding site" evidence="9">
    <location>
        <position position="295"/>
    </location>
    <ligand>
        <name>Fe(2+)</name>
        <dbReference type="ChEBI" id="CHEBI:29033"/>
    </ligand>
</feature>
<dbReference type="GO" id="GO:0005737">
    <property type="term" value="C:cytoplasm"/>
    <property type="evidence" value="ECO:0007669"/>
    <property type="project" value="UniProtKB-SubCell"/>
</dbReference>
<keyword evidence="12" id="KW-1185">Reference proteome</keyword>
<comment type="similarity">
    <text evidence="1 9 10">Belongs to the ferrochelatase family.</text>
</comment>
<gene>
    <name evidence="9" type="primary">hemH</name>
    <name evidence="11" type="ORF">Azoinq_12035</name>
</gene>
<name>A0A975XU96_9RHOO</name>
<dbReference type="CDD" id="cd00419">
    <property type="entry name" value="Ferrochelatase_C"/>
    <property type="match status" value="1"/>
</dbReference>
<evidence type="ECO:0000313" key="12">
    <source>
        <dbReference type="Proteomes" id="UP000683428"/>
    </source>
</evidence>
<evidence type="ECO:0000256" key="6">
    <source>
        <dbReference type="ARBA" id="ARBA00023239"/>
    </source>
</evidence>
<dbReference type="GO" id="GO:0046872">
    <property type="term" value="F:metal ion binding"/>
    <property type="evidence" value="ECO:0007669"/>
    <property type="project" value="UniProtKB-KW"/>
</dbReference>
<evidence type="ECO:0000256" key="7">
    <source>
        <dbReference type="ARBA" id="ARBA00023244"/>
    </source>
</evidence>
<comment type="catalytic activity">
    <reaction evidence="9 10">
        <text>heme b + 2 H(+) = protoporphyrin IX + Fe(2+)</text>
        <dbReference type="Rhea" id="RHEA:22584"/>
        <dbReference type="ChEBI" id="CHEBI:15378"/>
        <dbReference type="ChEBI" id="CHEBI:29033"/>
        <dbReference type="ChEBI" id="CHEBI:57306"/>
        <dbReference type="ChEBI" id="CHEBI:60344"/>
        <dbReference type="EC" id="4.98.1.1"/>
    </reaction>
</comment>
<dbReference type="AlphaFoldDB" id="A0A975XU96"/>
<feature type="binding site" evidence="9">
    <location>
        <position position="214"/>
    </location>
    <ligand>
        <name>Fe(2+)</name>
        <dbReference type="ChEBI" id="CHEBI:29033"/>
    </ligand>
</feature>
<sequence>MSAYLPEPPHRHDQPPRTGVLLLNLGTPDAPTPPALRRYLKQFLSDPRVVELPRALWWLILNGIILNTRPKKSAAKYAAVWTPEGSPLRVHTEKQTKLLKGWLGEQGQEGLEVAYAMRYGQPAVGDVLAQLKAKGCDRLLILPLYPQFSASTTGSALDGVFQPLLRTRNLPELRYIRNFHDHPAYFGALAAQVRDFWSQEGRPGPSYRLLISFHGLPRRSLDQGDPYYCECQKTARLLRESLELAPEQVEVCFQSRFGKMPWLQPYTAPTLEKLAQAKVERVDVICPGFVSDCLETLEEIGMEGKATFLAAGGKTFHYIPCLNERPDWIAALGALVLEHLQGWSSRPAPNQDTLAATALRAKLQGAPH</sequence>
<keyword evidence="6 9" id="KW-0456">Lyase</keyword>
<dbReference type="GO" id="GO:0004325">
    <property type="term" value="F:ferrochelatase activity"/>
    <property type="evidence" value="ECO:0007669"/>
    <property type="project" value="UniProtKB-UniRule"/>
</dbReference>
<dbReference type="KEGG" id="aiq:Azoinq_12035"/>
<keyword evidence="3 9" id="KW-0479">Metal-binding</keyword>
<keyword evidence="4 9" id="KW-0408">Iron</keyword>
<comment type="catalytic activity">
    <reaction evidence="8">
        <text>Fe-coproporphyrin III + 2 H(+) = coproporphyrin III + Fe(2+)</text>
        <dbReference type="Rhea" id="RHEA:49572"/>
        <dbReference type="ChEBI" id="CHEBI:15378"/>
        <dbReference type="ChEBI" id="CHEBI:29033"/>
        <dbReference type="ChEBI" id="CHEBI:68438"/>
        <dbReference type="ChEBI" id="CHEBI:131725"/>
        <dbReference type="EC" id="4.99.1.9"/>
    </reaction>
    <physiologicalReaction direction="right-to-left" evidence="8">
        <dbReference type="Rhea" id="RHEA:49574"/>
    </physiologicalReaction>
</comment>
<dbReference type="EMBL" id="CP064782">
    <property type="protein sequence ID" value="QWT48573.1"/>
    <property type="molecule type" value="Genomic_DNA"/>
</dbReference>
<dbReference type="InterPro" id="IPR033644">
    <property type="entry name" value="Ferrochelatase_C"/>
</dbReference>
<evidence type="ECO:0000256" key="3">
    <source>
        <dbReference type="ARBA" id="ARBA00022723"/>
    </source>
</evidence>
<evidence type="ECO:0000313" key="11">
    <source>
        <dbReference type="EMBL" id="QWT48573.1"/>
    </source>
</evidence>
<dbReference type="PANTHER" id="PTHR11108:SF1">
    <property type="entry name" value="FERROCHELATASE, MITOCHONDRIAL"/>
    <property type="match status" value="1"/>
</dbReference>
<dbReference type="InterPro" id="IPR033659">
    <property type="entry name" value="Ferrochelatase_N"/>
</dbReference>